<dbReference type="RefSeq" id="WP_160616624.1">
    <property type="nucleotide sequence ID" value="NZ_WTYR01000001.1"/>
</dbReference>
<dbReference type="InterPro" id="IPR011200">
    <property type="entry name" value="UCP012608"/>
</dbReference>
<reference evidence="1 2" key="1">
    <citation type="submission" date="2019-12" db="EMBL/GenBank/DDBJ databases">
        <title>Genomic-based taxomic classification of the family Erythrobacteraceae.</title>
        <authorList>
            <person name="Xu L."/>
        </authorList>
    </citation>
    <scope>NUCLEOTIDE SEQUENCE [LARGE SCALE GENOMIC DNA]</scope>
    <source>
        <strain evidence="1 2">LMG 29519</strain>
    </source>
</reference>
<protein>
    <submittedName>
        <fullName evidence="1">DUF2332 family protein</fullName>
    </submittedName>
</protein>
<accession>A0A6I4U6B3</accession>
<dbReference type="PIRSF" id="PIRSF012608">
    <property type="entry name" value="UCP012608"/>
    <property type="match status" value="1"/>
</dbReference>
<dbReference type="Proteomes" id="UP000429229">
    <property type="component" value="Unassembled WGS sequence"/>
</dbReference>
<name>A0A6I4U6B3_9SPHN</name>
<dbReference type="AlphaFoldDB" id="A0A6I4U6B3"/>
<gene>
    <name evidence="1" type="ORF">GRI68_07235</name>
</gene>
<evidence type="ECO:0000313" key="1">
    <source>
        <dbReference type="EMBL" id="MXP09971.1"/>
    </source>
</evidence>
<dbReference type="EMBL" id="WTYR01000001">
    <property type="protein sequence ID" value="MXP09971.1"/>
    <property type="molecule type" value="Genomic_DNA"/>
</dbReference>
<dbReference type="OrthoDB" id="7666987at2"/>
<evidence type="ECO:0000313" key="2">
    <source>
        <dbReference type="Proteomes" id="UP000429229"/>
    </source>
</evidence>
<proteinExistence type="predicted"/>
<organism evidence="1 2">
    <name type="scientific">Alteriqipengyuania halimionae</name>
    <dbReference type="NCBI Taxonomy" id="1926630"/>
    <lineage>
        <taxon>Bacteria</taxon>
        <taxon>Pseudomonadati</taxon>
        <taxon>Pseudomonadota</taxon>
        <taxon>Alphaproteobacteria</taxon>
        <taxon>Sphingomonadales</taxon>
        <taxon>Erythrobacteraceae</taxon>
        <taxon>Alteriqipengyuania</taxon>
    </lineage>
</organism>
<dbReference type="Pfam" id="PF10094">
    <property type="entry name" value="DUF2332"/>
    <property type="match status" value="1"/>
</dbReference>
<sequence length="360" mass="39508">MDAQYRQIDIDATGKEAVATAFENQVAYCRSSAAEITASVCEGLYGLLDSDRGGMMMERVRRWAGPPLADALPLRVAGGLHALHLSGDEPDLAPLYTRKRVSDVADLLAEVIERHEAVLMPWLDSPPQTNEVARSASFIAAMLWLADCGLPATFAPFEIGSSAGANLMIRRFGYNLGGVHFGRRTPVIDLSPEWRGEAPPDCEITLRRPVGCDIAPIDLTDPAEQSRLKAYVWPEFSERLMRIDRVIASAAESPPGLVQADAADFVDAQVAAPRHSKETLVLMHSVMWQYLPEDTKARITGAMEAAGAKATKDAPIAWISVEANRDTHQHECRVRYWPGGEEEVHLANAHPHGAWIEWLV</sequence>
<keyword evidence="2" id="KW-1185">Reference proteome</keyword>
<comment type="caution">
    <text evidence="1">The sequence shown here is derived from an EMBL/GenBank/DDBJ whole genome shotgun (WGS) entry which is preliminary data.</text>
</comment>